<comment type="caution">
    <text evidence="3">The sequence shown here is derived from an EMBL/GenBank/DDBJ whole genome shotgun (WGS) entry which is preliminary data.</text>
</comment>
<feature type="chain" id="PRO_5044321439" evidence="2">
    <location>
        <begin position="19"/>
        <end position="91"/>
    </location>
</feature>
<feature type="compositionally biased region" description="Low complexity" evidence="1">
    <location>
        <begin position="47"/>
        <end position="64"/>
    </location>
</feature>
<evidence type="ECO:0000256" key="1">
    <source>
        <dbReference type="SAM" id="MobiDB-lite"/>
    </source>
</evidence>
<feature type="signal peptide" evidence="2">
    <location>
        <begin position="1"/>
        <end position="18"/>
    </location>
</feature>
<keyword evidence="2" id="KW-0732">Signal</keyword>
<dbReference type="Proteomes" id="UP001163105">
    <property type="component" value="Unassembled WGS sequence"/>
</dbReference>
<protein>
    <submittedName>
        <fullName evidence="3">Uncharacterized protein</fullName>
    </submittedName>
</protein>
<dbReference type="EMBL" id="JAQHRD010000001">
    <property type="protein sequence ID" value="KAJ6445324.1"/>
    <property type="molecule type" value="Genomic_DNA"/>
</dbReference>
<dbReference type="AlphaFoldDB" id="A0AB34G2F3"/>
<name>A0AB34G2F3_9HYPO</name>
<keyword evidence="4" id="KW-1185">Reference proteome</keyword>
<proteinExistence type="predicted"/>
<evidence type="ECO:0000256" key="2">
    <source>
        <dbReference type="SAM" id="SignalP"/>
    </source>
</evidence>
<evidence type="ECO:0000313" key="3">
    <source>
        <dbReference type="EMBL" id="KAJ6445324.1"/>
    </source>
</evidence>
<sequence>MRTSSVLLFFITFAVSLGSPRNMKRAIVDDDVAHIVRRDSNPTMQQSSAASSALAAAAHAMATAQPPRPAAGSGSGNINQRPHRRDGGGQY</sequence>
<organism evidence="3 4">
    <name type="scientific">Purpureocillium lavendulum</name>
    <dbReference type="NCBI Taxonomy" id="1247861"/>
    <lineage>
        <taxon>Eukaryota</taxon>
        <taxon>Fungi</taxon>
        <taxon>Dikarya</taxon>
        <taxon>Ascomycota</taxon>
        <taxon>Pezizomycotina</taxon>
        <taxon>Sordariomycetes</taxon>
        <taxon>Hypocreomycetidae</taxon>
        <taxon>Hypocreales</taxon>
        <taxon>Ophiocordycipitaceae</taxon>
        <taxon>Purpureocillium</taxon>
    </lineage>
</organism>
<reference evidence="3" key="1">
    <citation type="submission" date="2023-01" db="EMBL/GenBank/DDBJ databases">
        <title>The growth and conidiation of Purpureocillium lavendulum are regulated by nitrogen source and histone H3K14 acetylation.</title>
        <authorList>
            <person name="Tang P."/>
            <person name="Han J."/>
            <person name="Zhang C."/>
            <person name="Tang P."/>
            <person name="Qi F."/>
            <person name="Zhang K."/>
            <person name="Liang L."/>
        </authorList>
    </citation>
    <scope>NUCLEOTIDE SEQUENCE</scope>
    <source>
        <strain evidence="3">YMF1.00683</strain>
    </source>
</reference>
<gene>
    <name evidence="3" type="ORF">O9K51_00083</name>
</gene>
<accession>A0AB34G2F3</accession>
<feature type="region of interest" description="Disordered" evidence="1">
    <location>
        <begin position="39"/>
        <end position="91"/>
    </location>
</feature>
<evidence type="ECO:0000313" key="4">
    <source>
        <dbReference type="Proteomes" id="UP001163105"/>
    </source>
</evidence>